<evidence type="ECO:0000313" key="2">
    <source>
        <dbReference type="EMBL" id="KAH7114359.1"/>
    </source>
</evidence>
<feature type="transmembrane region" description="Helical" evidence="1">
    <location>
        <begin position="169"/>
        <end position="191"/>
    </location>
</feature>
<keyword evidence="3" id="KW-1185">Reference proteome</keyword>
<evidence type="ECO:0000313" key="3">
    <source>
        <dbReference type="Proteomes" id="UP000700596"/>
    </source>
</evidence>
<gene>
    <name evidence="2" type="ORF">B0J11DRAFT_134203</name>
</gene>
<keyword evidence="1" id="KW-1133">Transmembrane helix</keyword>
<name>A0A9P9D8J6_9PLEO</name>
<reference evidence="2" key="1">
    <citation type="journal article" date="2021" name="Nat. Commun.">
        <title>Genetic determinants of endophytism in the Arabidopsis root mycobiome.</title>
        <authorList>
            <person name="Mesny F."/>
            <person name="Miyauchi S."/>
            <person name="Thiergart T."/>
            <person name="Pickel B."/>
            <person name="Atanasova L."/>
            <person name="Karlsson M."/>
            <person name="Huettel B."/>
            <person name="Barry K.W."/>
            <person name="Haridas S."/>
            <person name="Chen C."/>
            <person name="Bauer D."/>
            <person name="Andreopoulos W."/>
            <person name="Pangilinan J."/>
            <person name="LaButti K."/>
            <person name="Riley R."/>
            <person name="Lipzen A."/>
            <person name="Clum A."/>
            <person name="Drula E."/>
            <person name="Henrissat B."/>
            <person name="Kohler A."/>
            <person name="Grigoriev I.V."/>
            <person name="Martin F.M."/>
            <person name="Hacquard S."/>
        </authorList>
    </citation>
    <scope>NUCLEOTIDE SEQUENCE</scope>
    <source>
        <strain evidence="2">MPI-CAGE-CH-0243</strain>
    </source>
</reference>
<keyword evidence="1" id="KW-0472">Membrane</keyword>
<dbReference type="Proteomes" id="UP000700596">
    <property type="component" value="Unassembled WGS sequence"/>
</dbReference>
<sequence>MQVRCLREILLHGQTGSRLAMSLHPSIHPSCLHRSLNYRLSTSYVPVPECRTLTDALQSSEFQHYLSVREKGFVFKRSQRAWTDNSIPRMNTLHSIIPVSTCAAPIRFLPSPNVCSPLAHAPHYAFTYIPKYFGRSKQAGKEAALPPDPPSTYNPQKEGSRGICNCGGISVHTVYCVVCIVIFCSISGGFLERFSACRSASPVQTYDATDEKRGGMRALYHDVPCNAHAHSMCLCLCP</sequence>
<protein>
    <submittedName>
        <fullName evidence="2">Uncharacterized protein</fullName>
    </submittedName>
</protein>
<dbReference type="EMBL" id="JAGMWT010000017">
    <property type="protein sequence ID" value="KAH7114359.1"/>
    <property type="molecule type" value="Genomic_DNA"/>
</dbReference>
<proteinExistence type="predicted"/>
<accession>A0A9P9D8J6</accession>
<evidence type="ECO:0000256" key="1">
    <source>
        <dbReference type="SAM" id="Phobius"/>
    </source>
</evidence>
<organism evidence="2 3">
    <name type="scientific">Dendryphion nanum</name>
    <dbReference type="NCBI Taxonomy" id="256645"/>
    <lineage>
        <taxon>Eukaryota</taxon>
        <taxon>Fungi</taxon>
        <taxon>Dikarya</taxon>
        <taxon>Ascomycota</taxon>
        <taxon>Pezizomycotina</taxon>
        <taxon>Dothideomycetes</taxon>
        <taxon>Pleosporomycetidae</taxon>
        <taxon>Pleosporales</taxon>
        <taxon>Torulaceae</taxon>
        <taxon>Dendryphion</taxon>
    </lineage>
</organism>
<keyword evidence="1" id="KW-0812">Transmembrane</keyword>
<dbReference type="AlphaFoldDB" id="A0A9P9D8J6"/>
<comment type="caution">
    <text evidence="2">The sequence shown here is derived from an EMBL/GenBank/DDBJ whole genome shotgun (WGS) entry which is preliminary data.</text>
</comment>